<dbReference type="GO" id="GO:0000287">
    <property type="term" value="F:magnesium ion binding"/>
    <property type="evidence" value="ECO:0007669"/>
    <property type="project" value="TreeGrafter"/>
</dbReference>
<dbReference type="Gene3D" id="3.30.1240.10">
    <property type="match status" value="1"/>
</dbReference>
<dbReference type="InterPro" id="IPR000150">
    <property type="entry name" value="Cof"/>
</dbReference>
<dbReference type="NCBIfam" id="TIGR00099">
    <property type="entry name" value="Cof-subfamily"/>
    <property type="match status" value="1"/>
</dbReference>
<dbReference type="PANTHER" id="PTHR10000">
    <property type="entry name" value="PHOSPHOSERINE PHOSPHATASE"/>
    <property type="match status" value="1"/>
</dbReference>
<accession>A0A2A5RJX3</accession>
<dbReference type="STRING" id="1291764.GCA_001311235_01552"/>
<organism evidence="1 2">
    <name type="scientific">Lactococcus fujiensis JCM 16395</name>
    <dbReference type="NCBI Taxonomy" id="1291764"/>
    <lineage>
        <taxon>Bacteria</taxon>
        <taxon>Bacillati</taxon>
        <taxon>Bacillota</taxon>
        <taxon>Bacilli</taxon>
        <taxon>Lactobacillales</taxon>
        <taxon>Streptococcaceae</taxon>
        <taxon>Lactococcus</taxon>
    </lineage>
</organism>
<dbReference type="InterPro" id="IPR036412">
    <property type="entry name" value="HAD-like_sf"/>
</dbReference>
<dbReference type="InterPro" id="IPR006379">
    <property type="entry name" value="HAD-SF_hydro_IIB"/>
</dbReference>
<comment type="caution">
    <text evidence="1">The sequence shown here is derived from an EMBL/GenBank/DDBJ whole genome shotgun (WGS) entry which is preliminary data.</text>
</comment>
<keyword evidence="2" id="KW-1185">Reference proteome</keyword>
<dbReference type="SUPFAM" id="SSF56784">
    <property type="entry name" value="HAD-like"/>
    <property type="match status" value="1"/>
</dbReference>
<dbReference type="GO" id="GO:0005829">
    <property type="term" value="C:cytosol"/>
    <property type="evidence" value="ECO:0007669"/>
    <property type="project" value="TreeGrafter"/>
</dbReference>
<dbReference type="Proteomes" id="UP000218181">
    <property type="component" value="Unassembled WGS sequence"/>
</dbReference>
<gene>
    <name evidence="1" type="ORF">RT41_GL001816</name>
</gene>
<evidence type="ECO:0000313" key="2">
    <source>
        <dbReference type="Proteomes" id="UP000218181"/>
    </source>
</evidence>
<sequence length="263" mass="29507">MDGTLLNSQKMISNDSITAIKKAKSLNKQIVLGTGRAVAELREYEEELDDIRYGILESGALIYDFKQKKVLNHKTLPSESVNKIKELVACSDIMVIAMINGQIYLQQSHFDYIYKYKMEDYKALYDRSAILVDDITSLLEKEKDNFEKINLYHHKSEEREESYLKLSHETVTMVKAESTGLEMTAIGVEKGSGLQFLCDYLNIPISESIAVGDADNDESMIRNAGLGIAMGNANKNIENLADFSVNDNDNGGCSQAIYKYLLS</sequence>
<protein>
    <submittedName>
        <fullName evidence="1">Hydrolase</fullName>
    </submittedName>
</protein>
<dbReference type="NCBIfam" id="TIGR01484">
    <property type="entry name" value="HAD-SF-IIB"/>
    <property type="match status" value="1"/>
</dbReference>
<dbReference type="InterPro" id="IPR023214">
    <property type="entry name" value="HAD_sf"/>
</dbReference>
<dbReference type="Pfam" id="PF08282">
    <property type="entry name" value="Hydrolase_3"/>
    <property type="match status" value="1"/>
</dbReference>
<dbReference type="PANTHER" id="PTHR10000:SF8">
    <property type="entry name" value="HAD SUPERFAMILY HYDROLASE-LIKE, TYPE 3"/>
    <property type="match status" value="1"/>
</dbReference>
<dbReference type="EMBL" id="JXJU01000008">
    <property type="protein sequence ID" value="PCR99440.1"/>
    <property type="molecule type" value="Genomic_DNA"/>
</dbReference>
<evidence type="ECO:0000313" key="1">
    <source>
        <dbReference type="EMBL" id="PCR99440.1"/>
    </source>
</evidence>
<proteinExistence type="predicted"/>
<dbReference type="GO" id="GO:0016791">
    <property type="term" value="F:phosphatase activity"/>
    <property type="evidence" value="ECO:0007669"/>
    <property type="project" value="TreeGrafter"/>
</dbReference>
<name>A0A2A5RJX3_9LACT</name>
<dbReference type="Gene3D" id="3.40.50.1000">
    <property type="entry name" value="HAD superfamily/HAD-like"/>
    <property type="match status" value="1"/>
</dbReference>
<keyword evidence="1" id="KW-0378">Hydrolase</keyword>
<dbReference type="AlphaFoldDB" id="A0A2A5RJX3"/>
<dbReference type="PROSITE" id="PS01229">
    <property type="entry name" value="COF_2"/>
    <property type="match status" value="1"/>
</dbReference>
<reference evidence="1 2" key="1">
    <citation type="submission" date="2014-12" db="EMBL/GenBank/DDBJ databases">
        <title>Draft genome sequences of 10 type strains of Lactococcus.</title>
        <authorList>
            <person name="Sun Z."/>
            <person name="Zhong Z."/>
            <person name="Liu W."/>
            <person name="Zhang W."/>
            <person name="Zhang H."/>
        </authorList>
    </citation>
    <scope>NUCLEOTIDE SEQUENCE [LARGE SCALE GENOMIC DNA]</scope>
    <source>
        <strain evidence="1 2">JCM 16395</strain>
    </source>
</reference>